<protein>
    <recommendedName>
        <fullName evidence="4">dihydroneopterin aldolase</fullName>
        <ecNumber evidence="4">4.1.2.25</ecNumber>
    </recommendedName>
    <alternativeName>
        <fullName evidence="7">7,8-dihydroneopterin aldolase</fullName>
    </alternativeName>
</protein>
<keyword evidence="5" id="KW-0289">Folate biosynthesis</keyword>
<accession>A0A6A6BEX6</accession>
<evidence type="ECO:0000256" key="3">
    <source>
        <dbReference type="ARBA" id="ARBA00005708"/>
    </source>
</evidence>
<dbReference type="GO" id="GO:0005737">
    <property type="term" value="C:cytoplasm"/>
    <property type="evidence" value="ECO:0007669"/>
    <property type="project" value="TreeGrafter"/>
</dbReference>
<dbReference type="PANTHER" id="PTHR42844">
    <property type="entry name" value="DIHYDRONEOPTERIN ALDOLASE 1-RELATED"/>
    <property type="match status" value="1"/>
</dbReference>
<evidence type="ECO:0000256" key="1">
    <source>
        <dbReference type="ARBA" id="ARBA00001353"/>
    </source>
</evidence>
<organism evidence="10 11">
    <name type="scientific">Aplosporella prunicola CBS 121167</name>
    <dbReference type="NCBI Taxonomy" id="1176127"/>
    <lineage>
        <taxon>Eukaryota</taxon>
        <taxon>Fungi</taxon>
        <taxon>Dikarya</taxon>
        <taxon>Ascomycota</taxon>
        <taxon>Pezizomycotina</taxon>
        <taxon>Dothideomycetes</taxon>
        <taxon>Dothideomycetes incertae sedis</taxon>
        <taxon>Botryosphaeriales</taxon>
        <taxon>Aplosporellaceae</taxon>
        <taxon>Aplosporella</taxon>
    </lineage>
</organism>
<feature type="domain" description="Dihydroneopterin aldolase/epimerase" evidence="9">
    <location>
        <begin position="196"/>
        <end position="303"/>
    </location>
</feature>
<dbReference type="GeneID" id="54302772"/>
<gene>
    <name evidence="10" type="ORF">K452DRAFT_33789</name>
</gene>
<evidence type="ECO:0000313" key="10">
    <source>
        <dbReference type="EMBL" id="KAF2141794.1"/>
    </source>
</evidence>
<keyword evidence="11" id="KW-1185">Reference proteome</keyword>
<dbReference type="EC" id="4.1.2.25" evidence="4"/>
<dbReference type="Gene3D" id="3.30.1130.10">
    <property type="match status" value="2"/>
</dbReference>
<dbReference type="GO" id="GO:0004150">
    <property type="term" value="F:dihydroneopterin aldolase activity"/>
    <property type="evidence" value="ECO:0007669"/>
    <property type="project" value="UniProtKB-EC"/>
</dbReference>
<dbReference type="SMART" id="SM00905">
    <property type="entry name" value="FolB"/>
    <property type="match status" value="1"/>
</dbReference>
<dbReference type="OrthoDB" id="5425486at2759"/>
<evidence type="ECO:0000256" key="6">
    <source>
        <dbReference type="ARBA" id="ARBA00023239"/>
    </source>
</evidence>
<evidence type="ECO:0000313" key="11">
    <source>
        <dbReference type="Proteomes" id="UP000799438"/>
    </source>
</evidence>
<feature type="compositionally biased region" description="Polar residues" evidence="8">
    <location>
        <begin position="1"/>
        <end position="18"/>
    </location>
</feature>
<keyword evidence="6" id="KW-0456">Lyase</keyword>
<name>A0A6A6BEX6_9PEZI</name>
<dbReference type="SUPFAM" id="SSF55620">
    <property type="entry name" value="Tetrahydrobiopterin biosynthesis enzymes-like"/>
    <property type="match status" value="1"/>
</dbReference>
<feature type="region of interest" description="Disordered" evidence="8">
    <location>
        <begin position="1"/>
        <end position="24"/>
    </location>
</feature>
<dbReference type="AlphaFoldDB" id="A0A6A6BEX6"/>
<evidence type="ECO:0000256" key="4">
    <source>
        <dbReference type="ARBA" id="ARBA00013043"/>
    </source>
</evidence>
<proteinExistence type="inferred from homology"/>
<dbReference type="PANTHER" id="PTHR42844:SF1">
    <property type="entry name" value="DIHYDRONEOPTERIN ALDOLASE 1-RELATED"/>
    <property type="match status" value="1"/>
</dbReference>
<dbReference type="Pfam" id="PF02152">
    <property type="entry name" value="FolB"/>
    <property type="match status" value="1"/>
</dbReference>
<dbReference type="RefSeq" id="XP_033397506.1">
    <property type="nucleotide sequence ID" value="XM_033545272.1"/>
</dbReference>
<reference evidence="10" key="1">
    <citation type="journal article" date="2020" name="Stud. Mycol.">
        <title>101 Dothideomycetes genomes: a test case for predicting lifestyles and emergence of pathogens.</title>
        <authorList>
            <person name="Haridas S."/>
            <person name="Albert R."/>
            <person name="Binder M."/>
            <person name="Bloem J."/>
            <person name="Labutti K."/>
            <person name="Salamov A."/>
            <person name="Andreopoulos B."/>
            <person name="Baker S."/>
            <person name="Barry K."/>
            <person name="Bills G."/>
            <person name="Bluhm B."/>
            <person name="Cannon C."/>
            <person name="Castanera R."/>
            <person name="Culley D."/>
            <person name="Daum C."/>
            <person name="Ezra D."/>
            <person name="Gonzalez J."/>
            <person name="Henrissat B."/>
            <person name="Kuo A."/>
            <person name="Liang C."/>
            <person name="Lipzen A."/>
            <person name="Lutzoni F."/>
            <person name="Magnuson J."/>
            <person name="Mondo S."/>
            <person name="Nolan M."/>
            <person name="Ohm R."/>
            <person name="Pangilinan J."/>
            <person name="Park H.-J."/>
            <person name="Ramirez L."/>
            <person name="Alfaro M."/>
            <person name="Sun H."/>
            <person name="Tritt A."/>
            <person name="Yoshinaga Y."/>
            <person name="Zwiers L.-H."/>
            <person name="Turgeon B."/>
            <person name="Goodwin S."/>
            <person name="Spatafora J."/>
            <person name="Crous P."/>
            <person name="Grigoriev I."/>
        </authorList>
    </citation>
    <scope>NUCLEOTIDE SEQUENCE</scope>
    <source>
        <strain evidence="10">CBS 121167</strain>
    </source>
</reference>
<evidence type="ECO:0000259" key="9">
    <source>
        <dbReference type="SMART" id="SM00905"/>
    </source>
</evidence>
<comment type="pathway">
    <text evidence="2">Cofactor biosynthesis; tetrahydrofolate biosynthesis; 2-amino-4-hydroxy-6-hydroxymethyl-7,8-dihydropteridine diphosphate from 7,8-dihydroneopterin triphosphate: step 3/4.</text>
</comment>
<dbReference type="Proteomes" id="UP000799438">
    <property type="component" value="Unassembled WGS sequence"/>
</dbReference>
<dbReference type="EMBL" id="ML995486">
    <property type="protein sequence ID" value="KAF2141794.1"/>
    <property type="molecule type" value="Genomic_DNA"/>
</dbReference>
<dbReference type="InterPro" id="IPR043133">
    <property type="entry name" value="GTP-CH-I_C/QueF"/>
</dbReference>
<evidence type="ECO:0000256" key="2">
    <source>
        <dbReference type="ARBA" id="ARBA00005013"/>
    </source>
</evidence>
<evidence type="ECO:0000256" key="8">
    <source>
        <dbReference type="SAM" id="MobiDB-lite"/>
    </source>
</evidence>
<dbReference type="GO" id="GO:0046656">
    <property type="term" value="P:folic acid biosynthetic process"/>
    <property type="evidence" value="ECO:0007669"/>
    <property type="project" value="UniProtKB-KW"/>
</dbReference>
<sequence>MPSQQQQVIPHPSQEGSSNNNNNNNTIITRAAALARWPHSADQISVTGLKTTAPAGRDLWGRKKPQPLEVSVTVAVARPFDTAAQADAVDASTVHYGLLSKSVLGNIAAAAQAQTQAQAQGQERETWLSTIAVAHAASKAILANAPLANLAAAEVKVRYPKASTQGEGAGAVFTLFYNREEQEQEQGRLAALSQVLYLENVRIPTLIGVNPNERLKKQLVVASLWIDKLAAGAADCYVEVEDLLVSTIESTTFETLEALAETVSRRLFADFISRESPGSGLFLRLEKPSAVPFADAPAIQVYRTQ</sequence>
<comment type="catalytic activity">
    <reaction evidence="1">
        <text>7,8-dihydroneopterin = 6-hydroxymethyl-7,8-dihydropterin + glycolaldehyde</text>
        <dbReference type="Rhea" id="RHEA:10540"/>
        <dbReference type="ChEBI" id="CHEBI:17001"/>
        <dbReference type="ChEBI" id="CHEBI:17071"/>
        <dbReference type="ChEBI" id="CHEBI:44841"/>
        <dbReference type="EC" id="4.1.2.25"/>
    </reaction>
</comment>
<comment type="similarity">
    <text evidence="3">Belongs to the DHNA family.</text>
</comment>
<evidence type="ECO:0000256" key="5">
    <source>
        <dbReference type="ARBA" id="ARBA00022909"/>
    </source>
</evidence>
<evidence type="ECO:0000256" key="7">
    <source>
        <dbReference type="ARBA" id="ARBA00032903"/>
    </source>
</evidence>
<dbReference type="InterPro" id="IPR006157">
    <property type="entry name" value="FolB_dom"/>
</dbReference>
<dbReference type="InterPro" id="IPR006156">
    <property type="entry name" value="Dihydroneopterin_aldolase"/>
</dbReference>